<dbReference type="GO" id="GO:0006644">
    <property type="term" value="P:phospholipid metabolic process"/>
    <property type="evidence" value="ECO:0007669"/>
    <property type="project" value="InterPro"/>
</dbReference>
<feature type="domain" description="Phosphatidic acid phosphatase type 2/haloperoxidase" evidence="7">
    <location>
        <begin position="93"/>
        <end position="228"/>
    </location>
</feature>
<evidence type="ECO:0000313" key="9">
    <source>
        <dbReference type="Proteomes" id="UP000031056"/>
    </source>
</evidence>
<dbReference type="SUPFAM" id="SSF48317">
    <property type="entry name" value="Acid phosphatase/Vanadium-dependent haloperoxidase"/>
    <property type="match status" value="1"/>
</dbReference>
<dbReference type="FunCoup" id="A0A0B2ULA5">
    <property type="interactions" value="16"/>
</dbReference>
<dbReference type="OrthoDB" id="8907274at2759"/>
<organism evidence="8 9">
    <name type="scientific">Ordospora colligata OC4</name>
    <dbReference type="NCBI Taxonomy" id="1354746"/>
    <lineage>
        <taxon>Eukaryota</taxon>
        <taxon>Fungi</taxon>
        <taxon>Fungi incertae sedis</taxon>
        <taxon>Microsporidia</taxon>
        <taxon>Ordosporidae</taxon>
        <taxon>Ordospora</taxon>
    </lineage>
</organism>
<dbReference type="VEuPathDB" id="MicrosporidiaDB:M896_051440"/>
<dbReference type="Gene3D" id="1.20.144.10">
    <property type="entry name" value="Phosphatidic acid phosphatase type 2/haloperoxidase"/>
    <property type="match status" value="1"/>
</dbReference>
<dbReference type="GO" id="GO:0016020">
    <property type="term" value="C:membrane"/>
    <property type="evidence" value="ECO:0007669"/>
    <property type="project" value="UniProtKB-SubCell"/>
</dbReference>
<dbReference type="PANTHER" id="PTHR10165">
    <property type="entry name" value="LIPID PHOSPHATE PHOSPHATASE"/>
    <property type="match status" value="1"/>
</dbReference>
<dbReference type="AlphaFoldDB" id="A0A0B2ULA5"/>
<dbReference type="InterPro" id="IPR000326">
    <property type="entry name" value="PAP2/HPO"/>
</dbReference>
<evidence type="ECO:0000256" key="4">
    <source>
        <dbReference type="ARBA" id="ARBA00022989"/>
    </source>
</evidence>
<dbReference type="InParanoid" id="A0A0B2ULA5"/>
<evidence type="ECO:0000313" key="8">
    <source>
        <dbReference type="EMBL" id="KHN69735.1"/>
    </source>
</evidence>
<dbReference type="GO" id="GO:0046839">
    <property type="term" value="P:phospholipid dephosphorylation"/>
    <property type="evidence" value="ECO:0007669"/>
    <property type="project" value="TreeGrafter"/>
</dbReference>
<sequence length="252" mass="28146">MQDCKNMGGVIFKNAVSELVAVFVIDVAQAILSYVVGPYERVFDEYDVSISKPHAINETISYVEVIGLAIVVPLICLYVVLHSNPSRSSKMYFYVIFMLSCLTTFAATEAMKNVFGRLRPDFLSRCMPVNGVCTGLQPIVTEGRRSFPSGHMSMVVCGASFFMFFTWREFKLHLRNRIWRFVALAVVWLLLFIGSMAIGMSRVTDNRHFVSDVIGGAVIGGLSAAVGFRYLNRSIELQKNKSTRVRARAADV</sequence>
<comment type="caution">
    <text evidence="8">The sequence shown here is derived from an EMBL/GenBank/DDBJ whole genome shotgun (WGS) entry which is preliminary data.</text>
</comment>
<evidence type="ECO:0000256" key="3">
    <source>
        <dbReference type="ARBA" id="ARBA00022692"/>
    </source>
</evidence>
<dbReference type="STRING" id="1354746.A0A0B2ULA5"/>
<dbReference type="EMBL" id="JOKQ01000005">
    <property type="protein sequence ID" value="KHN69735.1"/>
    <property type="molecule type" value="Genomic_DNA"/>
</dbReference>
<reference evidence="8 9" key="1">
    <citation type="journal article" date="2014" name="MBio">
        <title>The Ordospora colligata genome; evolution of extreme reduction in microsporidia and host-to-parasite horizontal gene transfer.</title>
        <authorList>
            <person name="Pombert J.-F."/>
            <person name="Haag K.L."/>
            <person name="Beidas S."/>
            <person name="Ebert D."/>
            <person name="Keeling P.J."/>
        </authorList>
    </citation>
    <scope>NUCLEOTIDE SEQUENCE [LARGE SCALE GENOMIC DNA]</scope>
    <source>
        <strain evidence="8 9">OC4</strain>
    </source>
</reference>
<evidence type="ECO:0000256" key="1">
    <source>
        <dbReference type="ARBA" id="ARBA00004141"/>
    </source>
</evidence>
<comment type="subcellular location">
    <subcellularLocation>
        <location evidence="1">Membrane</location>
        <topology evidence="1">Multi-pass membrane protein</topology>
    </subcellularLocation>
</comment>
<dbReference type="RefSeq" id="XP_014563777.1">
    <property type="nucleotide sequence ID" value="XM_014708291.1"/>
</dbReference>
<protein>
    <submittedName>
        <fullName evidence="8">PAP2-like phosphatidic acid phosphatase</fullName>
    </submittedName>
</protein>
<feature type="transmembrane region" description="Helical" evidence="6">
    <location>
        <begin position="150"/>
        <end position="167"/>
    </location>
</feature>
<feature type="transmembrane region" description="Helical" evidence="6">
    <location>
        <begin position="92"/>
        <end position="111"/>
    </location>
</feature>
<feature type="transmembrane region" description="Helical" evidence="6">
    <location>
        <begin position="59"/>
        <end position="80"/>
    </location>
</feature>
<keyword evidence="4 6" id="KW-1133">Transmembrane helix</keyword>
<dbReference type="HOGENOM" id="CLU_021458_6_1_1"/>
<feature type="transmembrane region" description="Helical" evidence="6">
    <location>
        <begin position="179"/>
        <end position="201"/>
    </location>
</feature>
<evidence type="ECO:0000256" key="6">
    <source>
        <dbReference type="SAM" id="Phobius"/>
    </source>
</evidence>
<keyword evidence="9" id="KW-1185">Reference proteome</keyword>
<dbReference type="InterPro" id="IPR043216">
    <property type="entry name" value="PAP-like"/>
</dbReference>
<name>A0A0B2ULA5_9MICR</name>
<gene>
    <name evidence="8" type="ORF">M896_051440</name>
</gene>
<feature type="transmembrane region" description="Helical" evidence="6">
    <location>
        <begin position="20"/>
        <end position="39"/>
    </location>
</feature>
<dbReference type="GO" id="GO:0008195">
    <property type="term" value="F:phosphatidate phosphatase activity"/>
    <property type="evidence" value="ECO:0007669"/>
    <property type="project" value="TreeGrafter"/>
</dbReference>
<proteinExistence type="inferred from homology"/>
<feature type="transmembrane region" description="Helical" evidence="6">
    <location>
        <begin position="213"/>
        <end position="231"/>
    </location>
</feature>
<accession>A0A0B2ULA5</accession>
<dbReference type="InterPro" id="IPR036938">
    <property type="entry name" value="PAP2/HPO_sf"/>
</dbReference>
<dbReference type="SMART" id="SM00014">
    <property type="entry name" value="acidPPc"/>
    <property type="match status" value="1"/>
</dbReference>
<dbReference type="Pfam" id="PF01569">
    <property type="entry name" value="PAP2"/>
    <property type="match status" value="1"/>
</dbReference>
<evidence type="ECO:0000256" key="2">
    <source>
        <dbReference type="ARBA" id="ARBA00008816"/>
    </source>
</evidence>
<comment type="similarity">
    <text evidence="2">Belongs to the PA-phosphatase related phosphoesterase family.</text>
</comment>
<keyword evidence="3 6" id="KW-0812">Transmembrane</keyword>
<evidence type="ECO:0000259" key="7">
    <source>
        <dbReference type="SMART" id="SM00014"/>
    </source>
</evidence>
<dbReference type="PANTHER" id="PTHR10165:SF35">
    <property type="entry name" value="RE23632P"/>
    <property type="match status" value="1"/>
</dbReference>
<dbReference type="GeneID" id="26261797"/>
<dbReference type="Proteomes" id="UP000031056">
    <property type="component" value="Unassembled WGS sequence"/>
</dbReference>
<evidence type="ECO:0000256" key="5">
    <source>
        <dbReference type="ARBA" id="ARBA00023136"/>
    </source>
</evidence>
<keyword evidence="5 6" id="KW-0472">Membrane</keyword>